<protein>
    <submittedName>
        <fullName evidence="2">Uncharacterized protein</fullName>
    </submittedName>
</protein>
<reference evidence="2" key="1">
    <citation type="submission" date="2024-03" db="EMBL/GenBank/DDBJ databases">
        <title>Diverse circular DNA viruses in blood, oral, and fecal samples of captive lemurs.</title>
        <authorList>
            <person name="Paietta E.N."/>
            <person name="Kraberger S."/>
            <person name="Lund M.C."/>
            <person name="Custer J.M."/>
            <person name="Vargas K.M."/>
            <person name="Ehmke E.E."/>
            <person name="Yoder A.D."/>
            <person name="Varsani A."/>
        </authorList>
    </citation>
    <scope>NUCLEOTIDE SEQUENCE</scope>
    <source>
        <strain evidence="2">Duke_30FF_63</strain>
    </source>
</reference>
<accession>A0AAU8BAK7</accession>
<evidence type="ECO:0000313" key="2">
    <source>
        <dbReference type="EMBL" id="XCD08282.1"/>
    </source>
</evidence>
<proteinExistence type="predicted"/>
<feature type="region of interest" description="Disordered" evidence="1">
    <location>
        <begin position="1"/>
        <end position="26"/>
    </location>
</feature>
<sequence>MKLKYKSYQNQKGKNKRTPATCKGSRGFLLKRHGI</sequence>
<evidence type="ECO:0000256" key="1">
    <source>
        <dbReference type="SAM" id="MobiDB-lite"/>
    </source>
</evidence>
<organism evidence="2">
    <name type="scientific">Dulem virus 42</name>
    <dbReference type="NCBI Taxonomy" id="3145760"/>
    <lineage>
        <taxon>Viruses</taxon>
        <taxon>Duplodnaviria</taxon>
        <taxon>Heunggongvirae</taxon>
        <taxon>Uroviricota</taxon>
        <taxon>Caudoviricetes</taxon>
    </lineage>
</organism>
<dbReference type="EMBL" id="PP511876">
    <property type="protein sequence ID" value="XCD08282.1"/>
    <property type="molecule type" value="Genomic_DNA"/>
</dbReference>
<name>A0AAU8BAK7_9CAUD</name>